<dbReference type="Proteomes" id="UP001519460">
    <property type="component" value="Unassembled WGS sequence"/>
</dbReference>
<evidence type="ECO:0000313" key="1">
    <source>
        <dbReference type="EMBL" id="KAK7492770.1"/>
    </source>
</evidence>
<gene>
    <name evidence="1" type="ORF">BaRGS_00015908</name>
</gene>
<evidence type="ECO:0000313" key="2">
    <source>
        <dbReference type="Proteomes" id="UP001519460"/>
    </source>
</evidence>
<accession>A0ABD0KZV8</accession>
<sequence>EDQSKKRHHGSWDLIKFTATVSLYEKIRLKRFSRLPVCTLTTREGLSPVISITRRWGRVREDMVASRWTGWGQRWDNRRLQSVCTEALRWRADILIFFLLLWVH</sequence>
<keyword evidence="2" id="KW-1185">Reference proteome</keyword>
<comment type="caution">
    <text evidence="1">The sequence shown here is derived from an EMBL/GenBank/DDBJ whole genome shotgun (WGS) entry which is preliminary data.</text>
</comment>
<proteinExistence type="predicted"/>
<dbReference type="AlphaFoldDB" id="A0ABD0KZV8"/>
<name>A0ABD0KZV8_9CAEN</name>
<dbReference type="EMBL" id="JACVVK020000099">
    <property type="protein sequence ID" value="KAK7492770.1"/>
    <property type="molecule type" value="Genomic_DNA"/>
</dbReference>
<feature type="non-terminal residue" evidence="1">
    <location>
        <position position="1"/>
    </location>
</feature>
<organism evidence="1 2">
    <name type="scientific">Batillaria attramentaria</name>
    <dbReference type="NCBI Taxonomy" id="370345"/>
    <lineage>
        <taxon>Eukaryota</taxon>
        <taxon>Metazoa</taxon>
        <taxon>Spiralia</taxon>
        <taxon>Lophotrochozoa</taxon>
        <taxon>Mollusca</taxon>
        <taxon>Gastropoda</taxon>
        <taxon>Caenogastropoda</taxon>
        <taxon>Sorbeoconcha</taxon>
        <taxon>Cerithioidea</taxon>
        <taxon>Batillariidae</taxon>
        <taxon>Batillaria</taxon>
    </lineage>
</organism>
<protein>
    <submittedName>
        <fullName evidence="1">Uncharacterized protein</fullName>
    </submittedName>
</protein>
<reference evidence="1 2" key="1">
    <citation type="journal article" date="2023" name="Sci. Data">
        <title>Genome assembly of the Korean intertidal mud-creeper Batillaria attramentaria.</title>
        <authorList>
            <person name="Patra A.K."/>
            <person name="Ho P.T."/>
            <person name="Jun S."/>
            <person name="Lee S.J."/>
            <person name="Kim Y."/>
            <person name="Won Y.J."/>
        </authorList>
    </citation>
    <scope>NUCLEOTIDE SEQUENCE [LARGE SCALE GENOMIC DNA]</scope>
    <source>
        <strain evidence="1">Wonlab-2016</strain>
    </source>
</reference>